<dbReference type="Proteomes" id="UP001500280">
    <property type="component" value="Unassembled WGS sequence"/>
</dbReference>
<dbReference type="EMBL" id="BAAANF010000002">
    <property type="protein sequence ID" value="GAA1668219.1"/>
    <property type="molecule type" value="Genomic_DNA"/>
</dbReference>
<feature type="region of interest" description="Disordered" evidence="1">
    <location>
        <begin position="80"/>
        <end position="107"/>
    </location>
</feature>
<keyword evidence="3" id="KW-1185">Reference proteome</keyword>
<accession>A0ABP4S6U2</accession>
<proteinExistence type="predicted"/>
<organism evidence="2 3">
    <name type="scientific">Kribbella yunnanensis</name>
    <dbReference type="NCBI Taxonomy" id="190194"/>
    <lineage>
        <taxon>Bacteria</taxon>
        <taxon>Bacillati</taxon>
        <taxon>Actinomycetota</taxon>
        <taxon>Actinomycetes</taxon>
        <taxon>Propionibacteriales</taxon>
        <taxon>Kribbellaceae</taxon>
        <taxon>Kribbella</taxon>
    </lineage>
</organism>
<evidence type="ECO:0000313" key="3">
    <source>
        <dbReference type="Proteomes" id="UP001500280"/>
    </source>
</evidence>
<reference evidence="3" key="1">
    <citation type="journal article" date="2019" name="Int. J. Syst. Evol. Microbiol.">
        <title>The Global Catalogue of Microorganisms (GCM) 10K type strain sequencing project: providing services to taxonomists for standard genome sequencing and annotation.</title>
        <authorList>
            <consortium name="The Broad Institute Genomics Platform"/>
            <consortium name="The Broad Institute Genome Sequencing Center for Infectious Disease"/>
            <person name="Wu L."/>
            <person name="Ma J."/>
        </authorList>
    </citation>
    <scope>NUCLEOTIDE SEQUENCE [LARGE SCALE GENOMIC DNA]</scope>
    <source>
        <strain evidence="3">JCM 14307</strain>
    </source>
</reference>
<evidence type="ECO:0000313" key="2">
    <source>
        <dbReference type="EMBL" id="GAA1668219.1"/>
    </source>
</evidence>
<comment type="caution">
    <text evidence="2">The sequence shown here is derived from an EMBL/GenBank/DDBJ whole genome shotgun (WGS) entry which is preliminary data.</text>
</comment>
<feature type="compositionally biased region" description="Basic and acidic residues" evidence="1">
    <location>
        <begin position="97"/>
        <end position="107"/>
    </location>
</feature>
<sequence length="107" mass="11102">MVSGQSILGVLLGVLGVGVLVVGVPVGWAAGGDEAFSEPQAAVIPRSATTNVAPIRPRVRNALTTGSFRLARSPMMVDRSLTASAKPSRRRVVPVTRADRAATEPDL</sequence>
<name>A0ABP4S6U2_9ACTN</name>
<evidence type="ECO:0000256" key="1">
    <source>
        <dbReference type="SAM" id="MobiDB-lite"/>
    </source>
</evidence>
<protein>
    <submittedName>
        <fullName evidence="2">Uncharacterized protein</fullName>
    </submittedName>
</protein>
<gene>
    <name evidence="2" type="ORF">GCM10009745_08340</name>
</gene>